<proteinExistence type="predicted"/>
<evidence type="ECO:0000313" key="1">
    <source>
        <dbReference type="EMBL" id="MCU7549916.1"/>
    </source>
</evidence>
<dbReference type="AlphaFoldDB" id="A0A9X2XWE5"/>
<dbReference type="RefSeq" id="WP_279297355.1">
    <property type="nucleotide sequence ID" value="NZ_JAOTIF010000008.1"/>
</dbReference>
<gene>
    <name evidence="1" type="ORF">OCK74_12360</name>
</gene>
<name>A0A9X2XWE5_9BACT</name>
<dbReference type="EMBL" id="JAOTIF010000008">
    <property type="protein sequence ID" value="MCU7549916.1"/>
    <property type="molecule type" value="Genomic_DNA"/>
</dbReference>
<keyword evidence="2" id="KW-1185">Reference proteome</keyword>
<sequence length="256" mass="30206">MKFNSTYEFLVFLRKEGILTAFSYDLNYKSVALALYGKRDYKGKKVLDELLPKETYNKLEDVLTEYCSGEVDPDGEFTSFDYDIVLNDDGTIEFQSECDVNSLFPEEMPACEWLDCREADDIMKKYDDLIPPEGLDDRDDFESEYEILVEHLSIEDSTEEEIIEKITVRRYHESTKKWDTIERNELKKELFDFLCKALHEGTLESGSRNCISIDYRGYVRNDYTCLRIEDDFDIRSVFEDEVAYEIPRERLQVLLN</sequence>
<comment type="caution">
    <text evidence="1">The sequence shown here is derived from an EMBL/GenBank/DDBJ whole genome shotgun (WGS) entry which is preliminary data.</text>
</comment>
<dbReference type="Proteomes" id="UP001155483">
    <property type="component" value="Unassembled WGS sequence"/>
</dbReference>
<accession>A0A9X2XWE5</accession>
<protein>
    <submittedName>
        <fullName evidence="1">Uncharacterized protein</fullName>
    </submittedName>
</protein>
<reference evidence="1" key="2">
    <citation type="submission" date="2023-04" db="EMBL/GenBank/DDBJ databases">
        <title>Paracnuella aquatica gen. nov., sp. nov., a member of the family Chitinophagaceae isolated from a hot spring.</title>
        <authorList>
            <person name="Wang C."/>
        </authorList>
    </citation>
    <scope>NUCLEOTIDE SEQUENCE</scope>
    <source>
        <strain evidence="1">LB-8</strain>
    </source>
</reference>
<evidence type="ECO:0000313" key="2">
    <source>
        <dbReference type="Proteomes" id="UP001155483"/>
    </source>
</evidence>
<reference evidence="1" key="1">
    <citation type="submission" date="2022-09" db="EMBL/GenBank/DDBJ databases">
        <authorList>
            <person name="Yuan C."/>
            <person name="Ke Z."/>
        </authorList>
    </citation>
    <scope>NUCLEOTIDE SEQUENCE</scope>
    <source>
        <strain evidence="1">LB-8</strain>
    </source>
</reference>
<organism evidence="1 2">
    <name type="scientific">Paraflavisolibacter caeni</name>
    <dbReference type="NCBI Taxonomy" id="2982496"/>
    <lineage>
        <taxon>Bacteria</taxon>
        <taxon>Pseudomonadati</taxon>
        <taxon>Bacteroidota</taxon>
        <taxon>Chitinophagia</taxon>
        <taxon>Chitinophagales</taxon>
        <taxon>Chitinophagaceae</taxon>
        <taxon>Paraflavisolibacter</taxon>
    </lineage>
</organism>